<organism evidence="3 4">
    <name type="scientific">Holothuria leucospilota</name>
    <name type="common">Black long sea cucumber</name>
    <name type="synonym">Mertensiothuria leucospilota</name>
    <dbReference type="NCBI Taxonomy" id="206669"/>
    <lineage>
        <taxon>Eukaryota</taxon>
        <taxon>Metazoa</taxon>
        <taxon>Echinodermata</taxon>
        <taxon>Eleutherozoa</taxon>
        <taxon>Echinozoa</taxon>
        <taxon>Holothuroidea</taxon>
        <taxon>Aspidochirotacea</taxon>
        <taxon>Aspidochirotida</taxon>
        <taxon>Holothuriidae</taxon>
        <taxon>Holothuria</taxon>
    </lineage>
</organism>
<dbReference type="PROSITE" id="PS50041">
    <property type="entry name" value="C_TYPE_LECTIN_2"/>
    <property type="match status" value="2"/>
</dbReference>
<dbReference type="Pfam" id="PF08742">
    <property type="entry name" value="C8"/>
    <property type="match status" value="1"/>
</dbReference>
<protein>
    <submittedName>
        <fullName evidence="3">Snaclec agglucetin subunit alpha-1</fullName>
    </submittedName>
</protein>
<dbReference type="InterPro" id="IPR016186">
    <property type="entry name" value="C-type_lectin-like/link_sf"/>
</dbReference>
<proteinExistence type="predicted"/>
<sequence length="363" mass="41557">MDEPGGSCVVGSEEEATAIDTCSDIVRKDGPFANCYDFRDPTHFYESCLADLCATLPSTEMFCFNANQYLQACVLNGGSVKGDWKKDVEYCSSVKCPEGYTAFKDSCYKYYRMKKTFDESKAVCNGRGGHLVTITSRAENDFISILAEETRSWIGAERNYSASYKTFISDGNNSYTFLPESIPGGVVSLRFGVVAQSSAYIILSPTINPNENTSLYEFKIAANQTKSFIRRCMRCPEKDFEKRALLLRSQENRFFINFHDGVIAMGRYKKRGFNLHYTDENPIAVKYIAFKTLGTQGTWNFYDDEFIWITYETWGYDNFRSGEPSNFNNKENCLETNYDFTPGTWNDHFCFQKKSFVCEMERE</sequence>
<dbReference type="Pfam" id="PF00059">
    <property type="entry name" value="Lectin_C"/>
    <property type="match status" value="1"/>
</dbReference>
<reference evidence="3" key="1">
    <citation type="submission" date="2021-10" db="EMBL/GenBank/DDBJ databases">
        <title>Tropical sea cucumber genome reveals ecological adaptation and Cuvierian tubules defense mechanism.</title>
        <authorList>
            <person name="Chen T."/>
        </authorList>
    </citation>
    <scope>NUCLEOTIDE SEQUENCE</scope>
    <source>
        <strain evidence="3">Nanhai2018</strain>
        <tissue evidence="3">Muscle</tissue>
    </source>
</reference>
<dbReference type="InterPro" id="IPR022041">
    <property type="entry name" value="Methyltransf_FA"/>
</dbReference>
<dbReference type="Pfam" id="PF12248">
    <property type="entry name" value="Methyltransf_FA"/>
    <property type="match status" value="1"/>
</dbReference>
<dbReference type="Gene3D" id="3.10.100.10">
    <property type="entry name" value="Mannose-Binding Protein A, subunit A"/>
    <property type="match status" value="2"/>
</dbReference>
<gene>
    <name evidence="3" type="ORF">HOLleu_09723</name>
</gene>
<name>A0A9Q1HE32_HOLLE</name>
<dbReference type="PROSITE" id="PS00615">
    <property type="entry name" value="C_TYPE_LECTIN_1"/>
    <property type="match status" value="1"/>
</dbReference>
<dbReference type="SMART" id="SM00034">
    <property type="entry name" value="CLECT"/>
    <property type="match status" value="1"/>
</dbReference>
<keyword evidence="1" id="KW-1015">Disulfide bond</keyword>
<dbReference type="CDD" id="cd00037">
    <property type="entry name" value="CLECT"/>
    <property type="match status" value="1"/>
</dbReference>
<dbReference type="OrthoDB" id="6133475at2759"/>
<dbReference type="SMART" id="SM00832">
    <property type="entry name" value="C8"/>
    <property type="match status" value="1"/>
</dbReference>
<keyword evidence="4" id="KW-1185">Reference proteome</keyword>
<evidence type="ECO:0000259" key="2">
    <source>
        <dbReference type="PROSITE" id="PS50041"/>
    </source>
</evidence>
<dbReference type="InterPro" id="IPR014853">
    <property type="entry name" value="VWF/SSPO/ZAN-like_Cys-rich_dom"/>
</dbReference>
<dbReference type="Proteomes" id="UP001152320">
    <property type="component" value="Chromosome 4"/>
</dbReference>
<evidence type="ECO:0000313" key="4">
    <source>
        <dbReference type="Proteomes" id="UP001152320"/>
    </source>
</evidence>
<evidence type="ECO:0000256" key="1">
    <source>
        <dbReference type="ARBA" id="ARBA00023157"/>
    </source>
</evidence>
<feature type="domain" description="C-type lectin" evidence="2">
    <location>
        <begin position="103"/>
        <end position="177"/>
    </location>
</feature>
<feature type="domain" description="C-type lectin" evidence="2">
    <location>
        <begin position="287"/>
        <end position="359"/>
    </location>
</feature>
<dbReference type="PANTHER" id="PTHR22801">
    <property type="entry name" value="LITHOSTATHINE"/>
    <property type="match status" value="1"/>
</dbReference>
<dbReference type="InterPro" id="IPR016187">
    <property type="entry name" value="CTDL_fold"/>
</dbReference>
<dbReference type="SUPFAM" id="SSF56436">
    <property type="entry name" value="C-type lectin-like"/>
    <property type="match status" value="2"/>
</dbReference>
<dbReference type="AlphaFoldDB" id="A0A9Q1HE32"/>
<comment type="caution">
    <text evidence="3">The sequence shown here is derived from an EMBL/GenBank/DDBJ whole genome shotgun (WGS) entry which is preliminary data.</text>
</comment>
<evidence type="ECO:0000313" key="3">
    <source>
        <dbReference type="EMBL" id="KAJ8042854.1"/>
    </source>
</evidence>
<dbReference type="PANTHER" id="PTHR22801:SF63">
    <property type="entry name" value="C-TYPE LECTIN DOMAIN-CONTAINING PROTEIN"/>
    <property type="match status" value="1"/>
</dbReference>
<accession>A0A9Q1HE32</accession>
<dbReference type="EMBL" id="JAIZAY010000004">
    <property type="protein sequence ID" value="KAJ8042854.1"/>
    <property type="molecule type" value="Genomic_DNA"/>
</dbReference>
<dbReference type="InterPro" id="IPR050801">
    <property type="entry name" value="Ca-Dep_Lectins_ImmuneDev"/>
</dbReference>
<dbReference type="InterPro" id="IPR018378">
    <property type="entry name" value="C-type_lectin_CS"/>
</dbReference>
<dbReference type="InterPro" id="IPR001304">
    <property type="entry name" value="C-type_lectin-like"/>
</dbReference>